<reference evidence="3 4" key="1">
    <citation type="submission" date="2018-09" db="EMBL/GenBank/DDBJ databases">
        <title>YIM PH21274 draft genome.</title>
        <authorList>
            <person name="Miao C."/>
        </authorList>
    </citation>
    <scope>NUCLEOTIDE SEQUENCE [LARGE SCALE GENOMIC DNA]</scope>
    <source>
        <strain evidence="3 4">YIM PH 21724</strain>
    </source>
</reference>
<evidence type="ECO:0008006" key="5">
    <source>
        <dbReference type="Google" id="ProtNLM"/>
    </source>
</evidence>
<organism evidence="3 4">
    <name type="scientific">Nocardia panacis</name>
    <dbReference type="NCBI Taxonomy" id="2340916"/>
    <lineage>
        <taxon>Bacteria</taxon>
        <taxon>Bacillati</taxon>
        <taxon>Actinomycetota</taxon>
        <taxon>Actinomycetes</taxon>
        <taxon>Mycobacteriales</taxon>
        <taxon>Nocardiaceae</taxon>
        <taxon>Nocardia</taxon>
    </lineage>
</organism>
<dbReference type="EMBL" id="QZFU01000016">
    <property type="protein sequence ID" value="RJO76717.1"/>
    <property type="molecule type" value="Genomic_DNA"/>
</dbReference>
<evidence type="ECO:0000256" key="1">
    <source>
        <dbReference type="SAM" id="MobiDB-lite"/>
    </source>
</evidence>
<evidence type="ECO:0000256" key="2">
    <source>
        <dbReference type="SAM" id="Phobius"/>
    </source>
</evidence>
<evidence type="ECO:0000313" key="3">
    <source>
        <dbReference type="EMBL" id="RJO76717.1"/>
    </source>
</evidence>
<dbReference type="AlphaFoldDB" id="A0A3A4KN06"/>
<proteinExistence type="predicted"/>
<feature type="transmembrane region" description="Helical" evidence="2">
    <location>
        <begin position="52"/>
        <end position="73"/>
    </location>
</feature>
<accession>A0A3A4KN06</accession>
<comment type="caution">
    <text evidence="3">The sequence shown here is derived from an EMBL/GenBank/DDBJ whole genome shotgun (WGS) entry which is preliminary data.</text>
</comment>
<evidence type="ECO:0000313" key="4">
    <source>
        <dbReference type="Proteomes" id="UP000266677"/>
    </source>
</evidence>
<keyword evidence="4" id="KW-1185">Reference proteome</keyword>
<name>A0A3A4KN06_9NOCA</name>
<dbReference type="Proteomes" id="UP000266677">
    <property type="component" value="Unassembled WGS sequence"/>
</dbReference>
<keyword evidence="2" id="KW-1133">Transmembrane helix</keyword>
<feature type="region of interest" description="Disordered" evidence="1">
    <location>
        <begin position="1"/>
        <end position="42"/>
    </location>
</feature>
<keyword evidence="2" id="KW-0812">Transmembrane</keyword>
<gene>
    <name evidence="3" type="ORF">D5S18_10665</name>
</gene>
<sequence>MGGSGDRSNRRRPASGIGTPTRDDLCMTDQRTPSDEPPIEIDQTDRRSMKPFIAAGIIAVAVLVAIVIGGLLAPAEKNVTVADRIAGAVREFVDGVNNTDGVGAAGTVCKDFDPKHSPLAQRQSGQAVSVTKIENPTADGDRAKVSVTVKFADTEHPGTWNLTRTGQKWQVCN</sequence>
<protein>
    <recommendedName>
        <fullName evidence="5">DUF4878 domain-containing protein</fullName>
    </recommendedName>
</protein>
<keyword evidence="2" id="KW-0472">Membrane</keyword>